<gene>
    <name evidence="10" type="ORF">MJB10_20775</name>
</gene>
<evidence type="ECO:0000256" key="7">
    <source>
        <dbReference type="SAM" id="MobiDB-lite"/>
    </source>
</evidence>
<keyword evidence="4 8" id="KW-0812">Transmembrane</keyword>
<dbReference type="PANTHER" id="PTHR32309">
    <property type="entry name" value="TYROSINE-PROTEIN KINASE"/>
    <property type="match status" value="1"/>
</dbReference>
<dbReference type="GO" id="GO:0004713">
    <property type="term" value="F:protein tyrosine kinase activity"/>
    <property type="evidence" value="ECO:0007669"/>
    <property type="project" value="TreeGrafter"/>
</dbReference>
<evidence type="ECO:0000256" key="1">
    <source>
        <dbReference type="ARBA" id="ARBA00004651"/>
    </source>
</evidence>
<accession>A0AA96RHR3</accession>
<dbReference type="InterPro" id="IPR003856">
    <property type="entry name" value="LPS_length_determ_N"/>
</dbReference>
<evidence type="ECO:0000313" key="11">
    <source>
        <dbReference type="Proteomes" id="UP001304650"/>
    </source>
</evidence>
<organism evidence="10 11">
    <name type="scientific">Paenibacillus roseopurpureus</name>
    <dbReference type="NCBI Taxonomy" id="2918901"/>
    <lineage>
        <taxon>Bacteria</taxon>
        <taxon>Bacillati</taxon>
        <taxon>Bacillota</taxon>
        <taxon>Bacilli</taxon>
        <taxon>Bacillales</taxon>
        <taxon>Paenibacillaceae</taxon>
        <taxon>Paenibacillus</taxon>
    </lineage>
</organism>
<evidence type="ECO:0000256" key="5">
    <source>
        <dbReference type="ARBA" id="ARBA00022989"/>
    </source>
</evidence>
<feature type="transmembrane region" description="Helical" evidence="8">
    <location>
        <begin position="176"/>
        <end position="196"/>
    </location>
</feature>
<keyword evidence="3" id="KW-1003">Cell membrane</keyword>
<dbReference type="AlphaFoldDB" id="A0AA96RHR3"/>
<proteinExistence type="inferred from homology"/>
<dbReference type="GO" id="GO:0005886">
    <property type="term" value="C:plasma membrane"/>
    <property type="evidence" value="ECO:0007669"/>
    <property type="project" value="UniProtKB-SubCell"/>
</dbReference>
<dbReference type="KEGG" id="proo:MJB10_20775"/>
<feature type="domain" description="Polysaccharide chain length determinant N-terminal" evidence="9">
    <location>
        <begin position="2"/>
        <end position="93"/>
    </location>
</feature>
<dbReference type="RefSeq" id="WP_314797885.1">
    <property type="nucleotide sequence ID" value="NZ_CP130319.1"/>
</dbReference>
<protein>
    <submittedName>
        <fullName evidence="10">Wzz/FepE/Etk N-terminal domain-containing protein</fullName>
    </submittedName>
</protein>
<keyword evidence="11" id="KW-1185">Reference proteome</keyword>
<sequence length="252" mass="28415">MELDLKDYLKIIRKRVWMIVAIVVVATVSTGIISFLFMEPIYQASTKLIVNKSNDQVGVSQVDLNTVNLNIRLIDTYKEIIRTPRIMDKVVSEYPHLNITAEQLVEKVKVSSVNNTQVMTLIVQDPSYTRAASIANAVSIVFQDEIPKIMKVDNISLLNEAKDMEGPIPVKPNKKLNVAISFVVSLMIALGVAFLLEYLNDQLTTEEEVEQYLGLPTLAMITKMKPEDFQNHHSKQTNEQRVGGRSDVKLNQ</sequence>
<evidence type="ECO:0000256" key="2">
    <source>
        <dbReference type="ARBA" id="ARBA00006683"/>
    </source>
</evidence>
<keyword evidence="6 8" id="KW-0472">Membrane</keyword>
<reference evidence="10" key="1">
    <citation type="submission" date="2022-02" db="EMBL/GenBank/DDBJ databases">
        <title>Paenibacillus sp. MBLB1832 Whole Genome Shotgun Sequencing.</title>
        <authorList>
            <person name="Hwang C.Y."/>
            <person name="Cho E.-S."/>
            <person name="Seo M.-J."/>
        </authorList>
    </citation>
    <scope>NUCLEOTIDE SEQUENCE</scope>
    <source>
        <strain evidence="10">MBLB1832</strain>
    </source>
</reference>
<evidence type="ECO:0000256" key="6">
    <source>
        <dbReference type="ARBA" id="ARBA00023136"/>
    </source>
</evidence>
<dbReference type="Proteomes" id="UP001304650">
    <property type="component" value="Chromosome"/>
</dbReference>
<name>A0AA96RHR3_9BACL</name>
<dbReference type="PANTHER" id="PTHR32309:SF13">
    <property type="entry name" value="FERRIC ENTEROBACTIN TRANSPORT PROTEIN FEPE"/>
    <property type="match status" value="1"/>
</dbReference>
<evidence type="ECO:0000256" key="8">
    <source>
        <dbReference type="SAM" id="Phobius"/>
    </source>
</evidence>
<comment type="similarity">
    <text evidence="2">Belongs to the CpsC/CapA family.</text>
</comment>
<feature type="transmembrane region" description="Helical" evidence="8">
    <location>
        <begin position="16"/>
        <end position="38"/>
    </location>
</feature>
<keyword evidence="5 8" id="KW-1133">Transmembrane helix</keyword>
<evidence type="ECO:0000313" key="10">
    <source>
        <dbReference type="EMBL" id="WNR43518.1"/>
    </source>
</evidence>
<dbReference type="Pfam" id="PF02706">
    <property type="entry name" value="Wzz"/>
    <property type="match status" value="1"/>
</dbReference>
<feature type="region of interest" description="Disordered" evidence="7">
    <location>
        <begin position="228"/>
        <end position="252"/>
    </location>
</feature>
<dbReference type="EMBL" id="CP130319">
    <property type="protein sequence ID" value="WNR43518.1"/>
    <property type="molecule type" value="Genomic_DNA"/>
</dbReference>
<comment type="subcellular location">
    <subcellularLocation>
        <location evidence="1">Cell membrane</location>
        <topology evidence="1">Multi-pass membrane protein</topology>
    </subcellularLocation>
</comment>
<evidence type="ECO:0000256" key="4">
    <source>
        <dbReference type="ARBA" id="ARBA00022692"/>
    </source>
</evidence>
<evidence type="ECO:0000256" key="3">
    <source>
        <dbReference type="ARBA" id="ARBA00022475"/>
    </source>
</evidence>
<evidence type="ECO:0000259" key="9">
    <source>
        <dbReference type="Pfam" id="PF02706"/>
    </source>
</evidence>
<dbReference type="InterPro" id="IPR050445">
    <property type="entry name" value="Bact_polysacc_biosynth/exp"/>
</dbReference>